<evidence type="ECO:0000256" key="14">
    <source>
        <dbReference type="ARBA" id="ARBA00030634"/>
    </source>
</evidence>
<evidence type="ECO:0000256" key="2">
    <source>
        <dbReference type="ARBA" id="ARBA00005582"/>
    </source>
</evidence>
<dbReference type="CDD" id="cd03427">
    <property type="entry name" value="NUDIX_MTH1_Nudt1"/>
    <property type="match status" value="1"/>
</dbReference>
<name>A0A0G1L3X8_9BACT</name>
<evidence type="ECO:0000313" key="24">
    <source>
        <dbReference type="Proteomes" id="UP000034368"/>
    </source>
</evidence>
<dbReference type="GO" id="GO:0046872">
    <property type="term" value="F:metal ion binding"/>
    <property type="evidence" value="ECO:0007669"/>
    <property type="project" value="UniProtKB-KW"/>
</dbReference>
<evidence type="ECO:0000259" key="22">
    <source>
        <dbReference type="PROSITE" id="PS51462"/>
    </source>
</evidence>
<evidence type="ECO:0000256" key="1">
    <source>
        <dbReference type="ARBA" id="ARBA00001946"/>
    </source>
</evidence>
<evidence type="ECO:0000256" key="7">
    <source>
        <dbReference type="ARBA" id="ARBA00024448"/>
    </source>
</evidence>
<comment type="catalytic activity">
    <reaction evidence="10">
        <text>2-oxo-ATP + H2O = 2-oxo-AMP + diphosphate + H(+)</text>
        <dbReference type="Rhea" id="RHEA:67392"/>
        <dbReference type="ChEBI" id="CHEBI:15377"/>
        <dbReference type="ChEBI" id="CHEBI:15378"/>
        <dbReference type="ChEBI" id="CHEBI:33019"/>
        <dbReference type="ChEBI" id="CHEBI:71395"/>
        <dbReference type="ChEBI" id="CHEBI:172878"/>
    </reaction>
    <physiologicalReaction direction="left-to-right" evidence="10">
        <dbReference type="Rhea" id="RHEA:67393"/>
    </physiologicalReaction>
</comment>
<evidence type="ECO:0000256" key="13">
    <source>
        <dbReference type="ARBA" id="ARBA00029673"/>
    </source>
</evidence>
<comment type="catalytic activity">
    <reaction evidence="9">
        <text>8-oxo-dGTP + H2O = 8-oxo-dGMP + diphosphate + H(+)</text>
        <dbReference type="Rhea" id="RHEA:31575"/>
        <dbReference type="ChEBI" id="CHEBI:15377"/>
        <dbReference type="ChEBI" id="CHEBI:15378"/>
        <dbReference type="ChEBI" id="CHEBI:33019"/>
        <dbReference type="ChEBI" id="CHEBI:63224"/>
        <dbReference type="ChEBI" id="CHEBI:77896"/>
    </reaction>
    <physiologicalReaction direction="left-to-right" evidence="9">
        <dbReference type="Rhea" id="RHEA:31576"/>
    </physiologicalReaction>
</comment>
<proteinExistence type="inferred from homology"/>
<comment type="catalytic activity">
    <reaction evidence="20">
        <text>N(6)-methyl-dATP + H2O = N(6)-methyl-dAMP + diphosphate + H(+)</text>
        <dbReference type="Rhea" id="RHEA:67604"/>
        <dbReference type="ChEBI" id="CHEBI:15377"/>
        <dbReference type="ChEBI" id="CHEBI:15378"/>
        <dbReference type="ChEBI" id="CHEBI:33019"/>
        <dbReference type="ChEBI" id="CHEBI:169976"/>
        <dbReference type="ChEBI" id="CHEBI:172872"/>
    </reaction>
    <physiologicalReaction direction="left-to-right" evidence="20">
        <dbReference type="Rhea" id="RHEA:67605"/>
    </physiologicalReaction>
</comment>
<dbReference type="InterPro" id="IPR000086">
    <property type="entry name" value="NUDIX_hydrolase_dom"/>
</dbReference>
<comment type="catalytic activity">
    <reaction evidence="7">
        <text>8-oxo-dATP + H2O = 8-oxo-dAMP + diphosphate + H(+)</text>
        <dbReference type="Rhea" id="RHEA:65396"/>
        <dbReference type="ChEBI" id="CHEBI:15377"/>
        <dbReference type="ChEBI" id="CHEBI:15378"/>
        <dbReference type="ChEBI" id="CHEBI:33019"/>
        <dbReference type="ChEBI" id="CHEBI:71361"/>
        <dbReference type="ChEBI" id="CHEBI:172871"/>
    </reaction>
    <physiologicalReaction direction="left-to-right" evidence="7">
        <dbReference type="Rhea" id="RHEA:65397"/>
    </physiologicalReaction>
</comment>
<dbReference type="InterPro" id="IPR015797">
    <property type="entry name" value="NUDIX_hydrolase-like_dom_sf"/>
</dbReference>
<dbReference type="Proteomes" id="UP000034368">
    <property type="component" value="Unassembled WGS sequence"/>
</dbReference>
<evidence type="ECO:0000313" key="23">
    <source>
        <dbReference type="EMBL" id="KKT90465.1"/>
    </source>
</evidence>
<evidence type="ECO:0000256" key="6">
    <source>
        <dbReference type="ARBA" id="ARBA00022842"/>
    </source>
</evidence>
<evidence type="ECO:0000256" key="19">
    <source>
        <dbReference type="ARBA" id="ARBA00048894"/>
    </source>
</evidence>
<dbReference type="GO" id="GO:0042262">
    <property type="term" value="P:DNA protection"/>
    <property type="evidence" value="ECO:0007669"/>
    <property type="project" value="InterPro"/>
</dbReference>
<keyword evidence="5" id="KW-0378">Hydrolase</keyword>
<reference evidence="23 24" key="1">
    <citation type="journal article" date="2015" name="Nature">
        <title>rRNA introns, odd ribosomes, and small enigmatic genomes across a large radiation of phyla.</title>
        <authorList>
            <person name="Brown C.T."/>
            <person name="Hug L.A."/>
            <person name="Thomas B.C."/>
            <person name="Sharon I."/>
            <person name="Castelle C.J."/>
            <person name="Singh A."/>
            <person name="Wilkins M.J."/>
            <person name="Williams K.H."/>
            <person name="Banfield J.F."/>
        </authorList>
    </citation>
    <scope>NUCLEOTIDE SEQUENCE [LARGE SCALE GENOMIC DNA]</scope>
</reference>
<comment type="catalytic activity">
    <reaction evidence="18">
        <text>N(6)-methyl-ATP + H2O = N(6)-methyl-AMP + diphosphate + H(+)</text>
        <dbReference type="Rhea" id="RHEA:67608"/>
        <dbReference type="ChEBI" id="CHEBI:15377"/>
        <dbReference type="ChEBI" id="CHEBI:15378"/>
        <dbReference type="ChEBI" id="CHEBI:33019"/>
        <dbReference type="ChEBI" id="CHEBI:144842"/>
        <dbReference type="ChEBI" id="CHEBI:172873"/>
    </reaction>
    <physiologicalReaction direction="left-to-right" evidence="18">
        <dbReference type="Rhea" id="RHEA:67609"/>
    </physiologicalReaction>
</comment>
<evidence type="ECO:0000256" key="9">
    <source>
        <dbReference type="ARBA" id="ARBA00024486"/>
    </source>
</evidence>
<comment type="similarity">
    <text evidence="2">Belongs to the Nudix hydrolase family.</text>
</comment>
<dbReference type="InterPro" id="IPR020084">
    <property type="entry name" value="NUDIX_hydrolase_CS"/>
</dbReference>
<dbReference type="InterPro" id="IPR003563">
    <property type="entry name" value="8ODP"/>
</dbReference>
<evidence type="ECO:0000256" key="21">
    <source>
        <dbReference type="ARBA" id="ARBA00053094"/>
    </source>
</evidence>
<dbReference type="PANTHER" id="PTHR43758">
    <property type="entry name" value="7,8-DIHYDRO-8-OXOGUANINE TRIPHOSPHATASE"/>
    <property type="match status" value="1"/>
</dbReference>
<dbReference type="GO" id="GO:0005737">
    <property type="term" value="C:cytoplasm"/>
    <property type="evidence" value="ECO:0007669"/>
    <property type="project" value="TreeGrafter"/>
</dbReference>
<dbReference type="PROSITE" id="PS00893">
    <property type="entry name" value="NUDIX_BOX"/>
    <property type="match status" value="1"/>
</dbReference>
<evidence type="ECO:0000256" key="4">
    <source>
        <dbReference type="ARBA" id="ARBA00022723"/>
    </source>
</evidence>
<organism evidence="23 24">
    <name type="scientific">Candidatus Yanofskybacteria bacterium GW2011_GWB1_45_11</name>
    <dbReference type="NCBI Taxonomy" id="1619026"/>
    <lineage>
        <taxon>Bacteria</taxon>
        <taxon>Candidatus Yanofskyibacteriota</taxon>
    </lineage>
</organism>
<keyword evidence="6" id="KW-0460">Magnesium</keyword>
<comment type="subunit">
    <text evidence="3">Monomer.</text>
</comment>
<evidence type="ECO:0000256" key="11">
    <source>
        <dbReference type="ARBA" id="ARBA00026103"/>
    </source>
</evidence>
<evidence type="ECO:0000256" key="10">
    <source>
        <dbReference type="ARBA" id="ARBA00024596"/>
    </source>
</evidence>
<evidence type="ECO:0000256" key="8">
    <source>
        <dbReference type="ARBA" id="ARBA00024459"/>
    </source>
</evidence>
<dbReference type="PANTHER" id="PTHR43758:SF2">
    <property type="entry name" value="OXIDIZED PURINE NUCLEOSIDE TRIPHOSPHATE HYDROLASE"/>
    <property type="match status" value="1"/>
</dbReference>
<evidence type="ECO:0000256" key="17">
    <source>
        <dbReference type="ARBA" id="ARBA00032071"/>
    </source>
</evidence>
<dbReference type="Pfam" id="PF00293">
    <property type="entry name" value="NUDIX"/>
    <property type="match status" value="1"/>
</dbReference>
<sequence>MKTENQRKLFTLCLAKRKGRVLLGMKKRGFGAGRWNGFGGKVNPDESIYDAAKREVWEETGLKIKRMTKFSVIEFKFRGKPEILECHNYFIEKFSGRAKETEEMKPKWFPIDNIPFDLMWPDDKFWIPLFLAGKKFKARFNFGKNDKILKQKIEEVNSI</sequence>
<dbReference type="SUPFAM" id="SSF55811">
    <property type="entry name" value="Nudix"/>
    <property type="match status" value="1"/>
</dbReference>
<evidence type="ECO:0000256" key="5">
    <source>
        <dbReference type="ARBA" id="ARBA00022801"/>
    </source>
</evidence>
<comment type="catalytic activity">
    <reaction evidence="19">
        <text>O(6)-methyl-dGTP + H2O = O(6)-methyl-dGMP + diphosphate + H(+)</text>
        <dbReference type="Rhea" id="RHEA:67600"/>
        <dbReference type="ChEBI" id="CHEBI:15377"/>
        <dbReference type="ChEBI" id="CHEBI:15378"/>
        <dbReference type="ChEBI" id="CHEBI:33019"/>
        <dbReference type="ChEBI" id="CHEBI:169974"/>
        <dbReference type="ChEBI" id="CHEBI:169975"/>
    </reaction>
    <physiologicalReaction direction="left-to-right" evidence="19">
        <dbReference type="Rhea" id="RHEA:67601"/>
    </physiologicalReaction>
</comment>
<dbReference type="GO" id="GO:0008828">
    <property type="term" value="F:dATP diphosphatase activity"/>
    <property type="evidence" value="ECO:0007669"/>
    <property type="project" value="UniProtKB-EC"/>
</dbReference>
<dbReference type="EC" id="3.6.1.56" evidence="11"/>
<dbReference type="EMBL" id="LCKD01000001">
    <property type="protein sequence ID" value="KKT90465.1"/>
    <property type="molecule type" value="Genomic_DNA"/>
</dbReference>
<comment type="catalytic activity">
    <reaction evidence="8">
        <text>2-oxo-dATP + H2O = 2-oxo-dAMP + diphosphate + H(+)</text>
        <dbReference type="Rhea" id="RHEA:31583"/>
        <dbReference type="ChEBI" id="CHEBI:15377"/>
        <dbReference type="ChEBI" id="CHEBI:15378"/>
        <dbReference type="ChEBI" id="CHEBI:33019"/>
        <dbReference type="ChEBI" id="CHEBI:63212"/>
        <dbReference type="ChEBI" id="CHEBI:77897"/>
        <dbReference type="EC" id="3.6.1.56"/>
    </reaction>
    <physiologicalReaction direction="left-to-right" evidence="8">
        <dbReference type="Rhea" id="RHEA:31584"/>
    </physiologicalReaction>
</comment>
<dbReference type="GO" id="GO:0008413">
    <property type="term" value="F:8-oxo-7,8-dihydroguanosine triphosphate pyrophosphatase activity"/>
    <property type="evidence" value="ECO:0007669"/>
    <property type="project" value="InterPro"/>
</dbReference>
<comment type="function">
    <text evidence="21">Oxidized purine nucleoside triphosphate hydrolase which is a prominent sanitizer of the oxidized nucleotide pool. Catalyzes the hydrolysis of 2-oxo-dATP (2-hydroxy-dATP) into 2-oxo-dAMP. Also has a significant hydrolase activity toward 2-oxo-ATP, 8-oxo-dGTP and 8-oxo-dATP. Through the hydrolysis of oxidized purine nucleoside triphosphates, prevents their incorporation into DNA and the subsequent transversions A:T to C:G and G:C to T:A. Also catalyzes the hydrolysis of methylated purine nucleoside triphosphate preventing their integration into DNA. Through this antimutagenic activity protects cells from oxidative stress.</text>
</comment>
<dbReference type="PROSITE" id="PS51462">
    <property type="entry name" value="NUDIX"/>
    <property type="match status" value="1"/>
</dbReference>
<protein>
    <recommendedName>
        <fullName evidence="12">Oxidized purine nucleoside triphosphate hydrolase</fullName>
        <ecNumber evidence="11">3.6.1.56</ecNumber>
    </recommendedName>
    <alternativeName>
        <fullName evidence="16">2-hydroxy-dATP diphosphatase</fullName>
    </alternativeName>
    <alternativeName>
        <fullName evidence="15">7,8-dihydro-8-oxoguanine triphosphatase</fullName>
    </alternativeName>
    <alternativeName>
        <fullName evidence="14">8-oxo-dGTPase</fullName>
    </alternativeName>
    <alternativeName>
        <fullName evidence="17">Methylated purine nucleoside triphosphate hydrolase</fullName>
    </alternativeName>
    <alternativeName>
        <fullName evidence="13">Nucleoside diphosphate-linked moiety X motif 1</fullName>
    </alternativeName>
</protein>
<evidence type="ECO:0000256" key="16">
    <source>
        <dbReference type="ARBA" id="ARBA00031927"/>
    </source>
</evidence>
<feature type="domain" description="Nudix hydrolase" evidence="22">
    <location>
        <begin position="5"/>
        <end position="135"/>
    </location>
</feature>
<comment type="cofactor">
    <cofactor evidence="1">
        <name>Mg(2+)</name>
        <dbReference type="ChEBI" id="CHEBI:18420"/>
    </cofactor>
</comment>
<evidence type="ECO:0000256" key="20">
    <source>
        <dbReference type="ARBA" id="ARBA00049032"/>
    </source>
</evidence>
<dbReference type="AlphaFoldDB" id="A0A0G1L3X8"/>
<comment type="caution">
    <text evidence="23">The sequence shown here is derived from an EMBL/GenBank/DDBJ whole genome shotgun (WGS) entry which is preliminary data.</text>
</comment>
<gene>
    <name evidence="23" type="ORF">UW90_C0001G0053</name>
</gene>
<evidence type="ECO:0000256" key="3">
    <source>
        <dbReference type="ARBA" id="ARBA00011245"/>
    </source>
</evidence>
<evidence type="ECO:0000256" key="18">
    <source>
        <dbReference type="ARBA" id="ARBA00048002"/>
    </source>
</evidence>
<dbReference type="Gene3D" id="3.90.79.10">
    <property type="entry name" value="Nucleoside Triphosphate Pyrophosphohydrolase"/>
    <property type="match status" value="1"/>
</dbReference>
<keyword evidence="4" id="KW-0479">Metal-binding</keyword>
<accession>A0A0G1L3X8</accession>
<evidence type="ECO:0000256" key="15">
    <source>
        <dbReference type="ARBA" id="ARBA00030682"/>
    </source>
</evidence>
<dbReference type="PRINTS" id="PR01403">
    <property type="entry name" value="8OXTPHPHTASE"/>
</dbReference>
<evidence type="ECO:0000256" key="12">
    <source>
        <dbReference type="ARBA" id="ARBA00026218"/>
    </source>
</evidence>